<evidence type="ECO:0000313" key="1">
    <source>
        <dbReference type="EMBL" id="QHT21435.1"/>
    </source>
</evidence>
<name>A0A6C0E202_9ZZZZ</name>
<organism evidence="1">
    <name type="scientific">viral metagenome</name>
    <dbReference type="NCBI Taxonomy" id="1070528"/>
    <lineage>
        <taxon>unclassified sequences</taxon>
        <taxon>metagenomes</taxon>
        <taxon>organismal metagenomes</taxon>
    </lineage>
</organism>
<protein>
    <recommendedName>
        <fullName evidence="2">Glycosyltransferase</fullName>
    </recommendedName>
</protein>
<reference evidence="1" key="1">
    <citation type="journal article" date="2020" name="Nature">
        <title>Giant virus diversity and host interactions through global metagenomics.</title>
        <authorList>
            <person name="Schulz F."/>
            <person name="Roux S."/>
            <person name="Paez-Espino D."/>
            <person name="Jungbluth S."/>
            <person name="Walsh D.A."/>
            <person name="Denef V.J."/>
            <person name="McMahon K.D."/>
            <person name="Konstantinidis K.T."/>
            <person name="Eloe-Fadrosh E.A."/>
            <person name="Kyrpides N.C."/>
            <person name="Woyke T."/>
        </authorList>
    </citation>
    <scope>NUCLEOTIDE SEQUENCE</scope>
    <source>
        <strain evidence="1">GVMAG-M-3300023174-92</strain>
    </source>
</reference>
<dbReference type="EMBL" id="MN739692">
    <property type="protein sequence ID" value="QHT21435.1"/>
    <property type="molecule type" value="Genomic_DNA"/>
</dbReference>
<dbReference type="AlphaFoldDB" id="A0A6C0E202"/>
<sequence>MKLLHVNFHKGCESDIAYVFKKLGHTVESWRFDDGETYDDNIYKITYNRAQKCWDKHQHFFNTFDGIITSDTCPTSRPFLQNNWSKLLIIWVCNRFDYAVEGDTLFYELLRTIPNRSNVYIIGYTIFENIYFKQIRNIHVTDLVIKPIGKNIISDGLCQNYNNKENIFYVPTYENETKFMNLSEKLSKLGIQNKCERYSHVSELLEYKGIICLPYAWSTLTFFEVMQLGIVYFVPTLRFIVELMQSNNVLRQRYWFQPPHNYDQHLLRAAEWYCDEHKDLIVYFDSWEDLQEKVKTTDYESQTQKIIEFAQQHATYTLSMWNNIIIDYTSKNDI</sequence>
<evidence type="ECO:0008006" key="2">
    <source>
        <dbReference type="Google" id="ProtNLM"/>
    </source>
</evidence>
<proteinExistence type="predicted"/>
<accession>A0A6C0E202</accession>